<organism evidence="1 2">
    <name type="scientific">Kickxella alabastrina</name>
    <dbReference type="NCBI Taxonomy" id="61397"/>
    <lineage>
        <taxon>Eukaryota</taxon>
        <taxon>Fungi</taxon>
        <taxon>Fungi incertae sedis</taxon>
        <taxon>Zoopagomycota</taxon>
        <taxon>Kickxellomycotina</taxon>
        <taxon>Kickxellomycetes</taxon>
        <taxon>Kickxellales</taxon>
        <taxon>Kickxellaceae</taxon>
        <taxon>Kickxella</taxon>
    </lineage>
</organism>
<reference evidence="1" key="1">
    <citation type="submission" date="2022-07" db="EMBL/GenBank/DDBJ databases">
        <title>Phylogenomic reconstructions and comparative analyses of Kickxellomycotina fungi.</title>
        <authorList>
            <person name="Reynolds N.K."/>
            <person name="Stajich J.E."/>
            <person name="Barry K."/>
            <person name="Grigoriev I.V."/>
            <person name="Crous P."/>
            <person name="Smith M.E."/>
        </authorList>
    </citation>
    <scope>NUCLEOTIDE SEQUENCE</scope>
    <source>
        <strain evidence="1">Benny 63K</strain>
    </source>
</reference>
<accession>A0ACC1ITD9</accession>
<sequence>MWFVLLLGLALYLSLFVALAILAYRGPDYNSLALTFTAATFFKLWFTVAAEALVLELWLFNWFLHLPPHVLAWPSIATVISDVVSCIGCPELSTPFFKIMYAIPAYNSSRIVYYILSGAYPHSGKHAGILIAEIVAMGLLLCVSIWIRQLVVIRGISDAHGFYRGYTYFHSTVPYYKSDPTSTEHNHNNIESGNSHARMPKQIGVNTLENESTLSGGRYNHGCGSSSDIEISDCIDDNVSLRDGAL</sequence>
<name>A0ACC1ITD9_9FUNG</name>
<protein>
    <submittedName>
        <fullName evidence="1">Uncharacterized protein</fullName>
    </submittedName>
</protein>
<evidence type="ECO:0000313" key="2">
    <source>
        <dbReference type="Proteomes" id="UP001150581"/>
    </source>
</evidence>
<comment type="caution">
    <text evidence="1">The sequence shown here is derived from an EMBL/GenBank/DDBJ whole genome shotgun (WGS) entry which is preliminary data.</text>
</comment>
<evidence type="ECO:0000313" key="1">
    <source>
        <dbReference type="EMBL" id="KAJ1900579.1"/>
    </source>
</evidence>
<dbReference type="EMBL" id="JANBPG010000072">
    <property type="protein sequence ID" value="KAJ1900579.1"/>
    <property type="molecule type" value="Genomic_DNA"/>
</dbReference>
<gene>
    <name evidence="1" type="ORF">LPJ66_001386</name>
</gene>
<keyword evidence="2" id="KW-1185">Reference proteome</keyword>
<proteinExistence type="predicted"/>
<dbReference type="Proteomes" id="UP001150581">
    <property type="component" value="Unassembled WGS sequence"/>
</dbReference>